<dbReference type="GO" id="GO:0005829">
    <property type="term" value="C:cytosol"/>
    <property type="evidence" value="ECO:0007669"/>
    <property type="project" value="TreeGrafter"/>
</dbReference>
<dbReference type="SUPFAM" id="SSF48371">
    <property type="entry name" value="ARM repeat"/>
    <property type="match status" value="1"/>
</dbReference>
<dbReference type="InParanoid" id="A7TP37"/>
<evidence type="ECO:0000259" key="3">
    <source>
        <dbReference type="Pfam" id="PF22956"/>
    </source>
</evidence>
<dbReference type="GO" id="GO:0000159">
    <property type="term" value="C:protein phosphatase type 2A complex"/>
    <property type="evidence" value="ECO:0007669"/>
    <property type="project" value="TreeGrafter"/>
</dbReference>
<feature type="repeat" description="HEAT" evidence="2">
    <location>
        <begin position="386"/>
        <end position="423"/>
    </location>
</feature>
<dbReference type="Gene3D" id="1.25.10.10">
    <property type="entry name" value="Leucine-rich Repeat Variant"/>
    <property type="match status" value="1"/>
</dbReference>
<accession>A7TP37</accession>
<dbReference type="Pfam" id="PF22956">
    <property type="entry name" value="VPS15-like_hel"/>
    <property type="match status" value="1"/>
</dbReference>
<reference evidence="4 5" key="1">
    <citation type="journal article" date="2007" name="Proc. Natl. Acad. Sci. U.S.A.">
        <title>Independent sorting-out of thousands of duplicated gene pairs in two yeast species descended from a whole-genome duplication.</title>
        <authorList>
            <person name="Scannell D.R."/>
            <person name="Frank A.C."/>
            <person name="Conant G.C."/>
            <person name="Byrne K.P."/>
            <person name="Woolfit M."/>
            <person name="Wolfe K.H."/>
        </authorList>
    </citation>
    <scope>NUCLEOTIDE SEQUENCE [LARGE SCALE GENOMIC DNA]</scope>
    <source>
        <strain evidence="5">ATCC 22028 / DSM 70294 / BCRC 21397 / CBS 2163 / NBRC 10782 / NRRL Y-8283 / UCD 57-17</strain>
    </source>
</reference>
<dbReference type="OrthoDB" id="340346at2759"/>
<sequence length="630" mass="72249">MVFDNNHTSFHPERGTYDSNESFALSLFLSELNHEEAANRIEVIKKWKTISILLGPEKTREQLLPHLLEVAQDDEDEVLSFLSEEVNNMLPYIGGIEHVTCLLNILEILATKEETIVREKVIPTLKYFTEHASETQLIYDIVPLIERLTKAVWFFARVSATNLYEVALSKLDNIIIINNLLSLFLQLIEDETPMVRRSAANAFPKILNTIIIKQNELDNDIWIYISTVLKKISSDRQDTVRALSVYSVITLLQSDEINNKEKYNGFLFKVVNKMIQDEAWRVRCSIAENCDILLSLLNDENDTNHSFLKLLLSLCDDNEIEVRKVMGKRLYLLADSLKNKTLILAYFISYIQNLSMDENETVRASLAMTVGNISSNLGKEETIVNLVPIYLSMLKDEFPEVRLNIIGNLKIVNDIIGAKILSDVLLPVLFELGKDMNWRIRIAIVEYIPILAGQLGVEIFHLQLTELCYSWLWDTVHVIREAAIKNLTLLTEIFGKDWSRENIIRRLVSSDKEILENFAYRSTILSALTALTGVVDCDIIEQDIIPFVSGLENDPVPNIRFTVSKSYGVIAKRLYQLDGQVDIVDMLILPSLINHLSDKDQDVQYFSKQALDQCQKLRKEYDSRYRHGNN</sequence>
<dbReference type="EMBL" id="DS480438">
    <property type="protein sequence ID" value="EDO15947.1"/>
    <property type="molecule type" value="Genomic_DNA"/>
</dbReference>
<dbReference type="PROSITE" id="PS50077">
    <property type="entry name" value="HEAT_REPEAT"/>
    <property type="match status" value="4"/>
</dbReference>
<feature type="repeat" description="HEAT" evidence="2">
    <location>
        <begin position="347"/>
        <end position="382"/>
    </location>
</feature>
<keyword evidence="5" id="KW-1185">Reference proteome</keyword>
<dbReference type="HOGENOM" id="CLU_015533_2_1_1"/>
<dbReference type="InterPro" id="IPR000357">
    <property type="entry name" value="HEAT"/>
</dbReference>
<dbReference type="InterPro" id="IPR016024">
    <property type="entry name" value="ARM-type_fold"/>
</dbReference>
<name>A7TP37_VANPO</name>
<dbReference type="OMA" id="NTLCMTW"/>
<dbReference type="Pfam" id="PF02985">
    <property type="entry name" value="HEAT"/>
    <property type="match status" value="1"/>
</dbReference>
<proteinExistence type="predicted"/>
<evidence type="ECO:0000256" key="2">
    <source>
        <dbReference type="PROSITE-ProRule" id="PRU00103"/>
    </source>
</evidence>
<organism evidence="5">
    <name type="scientific">Vanderwaltozyma polyspora (strain ATCC 22028 / DSM 70294 / BCRC 21397 / CBS 2163 / NBRC 10782 / NRRL Y-8283 / UCD 57-17)</name>
    <name type="common">Kluyveromyces polysporus</name>
    <dbReference type="NCBI Taxonomy" id="436907"/>
    <lineage>
        <taxon>Eukaryota</taxon>
        <taxon>Fungi</taxon>
        <taxon>Dikarya</taxon>
        <taxon>Ascomycota</taxon>
        <taxon>Saccharomycotina</taxon>
        <taxon>Saccharomycetes</taxon>
        <taxon>Saccharomycetales</taxon>
        <taxon>Saccharomycetaceae</taxon>
        <taxon>Vanderwaltozyma</taxon>
    </lineage>
</organism>
<evidence type="ECO:0000313" key="4">
    <source>
        <dbReference type="EMBL" id="EDO15947.1"/>
    </source>
</evidence>
<dbReference type="GeneID" id="5544079"/>
<dbReference type="KEGG" id="vpo:Kpol_1044p5"/>
<dbReference type="eggNOG" id="KOG0211">
    <property type="taxonomic scope" value="Eukaryota"/>
</dbReference>
<dbReference type="AlphaFoldDB" id="A7TP37"/>
<feature type="domain" description="Phosphatase 2A Regulatory Subunit A helical" evidence="3">
    <location>
        <begin position="232"/>
        <end position="429"/>
    </location>
</feature>
<dbReference type="PhylomeDB" id="A7TP37"/>
<dbReference type="Proteomes" id="UP000000267">
    <property type="component" value="Unassembled WGS sequence"/>
</dbReference>
<dbReference type="InterPro" id="IPR021133">
    <property type="entry name" value="HEAT_type_2"/>
</dbReference>
<keyword evidence="1" id="KW-0677">Repeat</keyword>
<gene>
    <name evidence="4" type="ORF">Kpol_1044p5</name>
</gene>
<feature type="repeat" description="HEAT" evidence="2">
    <location>
        <begin position="425"/>
        <end position="461"/>
    </location>
</feature>
<dbReference type="InterPro" id="IPR055231">
    <property type="entry name" value="2AA_helical"/>
</dbReference>
<dbReference type="GO" id="GO:0019888">
    <property type="term" value="F:protein phosphatase regulator activity"/>
    <property type="evidence" value="ECO:0007669"/>
    <property type="project" value="TreeGrafter"/>
</dbReference>
<evidence type="ECO:0000256" key="1">
    <source>
        <dbReference type="ARBA" id="ARBA00022737"/>
    </source>
</evidence>
<dbReference type="InterPro" id="IPR051023">
    <property type="entry name" value="PP2A_Regulatory_Subunit_A"/>
</dbReference>
<dbReference type="PANTHER" id="PTHR10648">
    <property type="entry name" value="SERINE/THREONINE-PROTEIN PHOSPHATASE PP2A 65 KDA REGULATORY SUBUNIT"/>
    <property type="match status" value="1"/>
</dbReference>
<dbReference type="RefSeq" id="XP_001643805.1">
    <property type="nucleotide sequence ID" value="XM_001643755.1"/>
</dbReference>
<dbReference type="InterPro" id="IPR011989">
    <property type="entry name" value="ARM-like"/>
</dbReference>
<dbReference type="STRING" id="436907.A7TP37"/>
<feature type="repeat" description="HEAT" evidence="2">
    <location>
        <begin position="180"/>
        <end position="216"/>
    </location>
</feature>
<dbReference type="GO" id="GO:0005634">
    <property type="term" value="C:nucleus"/>
    <property type="evidence" value="ECO:0007669"/>
    <property type="project" value="TreeGrafter"/>
</dbReference>
<evidence type="ECO:0000313" key="5">
    <source>
        <dbReference type="Proteomes" id="UP000000267"/>
    </source>
</evidence>
<dbReference type="PANTHER" id="PTHR10648:SF4">
    <property type="entry name" value="PROTEIN PHOSPHATASE 2 (FORMERLY 2A), REGULATORY SUBUNIT A, BETA ISOFORM-RELATED"/>
    <property type="match status" value="1"/>
</dbReference>
<protein>
    <recommendedName>
        <fullName evidence="3">Phosphatase 2A Regulatory Subunit A helical domain-containing protein</fullName>
    </recommendedName>
</protein>